<dbReference type="InterPro" id="IPR051045">
    <property type="entry name" value="TonB-dependent_transducer"/>
</dbReference>
<comment type="caution">
    <text evidence="14">The sequence shown here is derived from an EMBL/GenBank/DDBJ whole genome shotgun (WGS) entry which is preliminary data.</text>
</comment>
<feature type="region of interest" description="Disordered" evidence="12">
    <location>
        <begin position="1"/>
        <end position="27"/>
    </location>
</feature>
<dbReference type="GO" id="GO:0098797">
    <property type="term" value="C:plasma membrane protein complex"/>
    <property type="evidence" value="ECO:0007669"/>
    <property type="project" value="TreeGrafter"/>
</dbReference>
<evidence type="ECO:0000256" key="7">
    <source>
        <dbReference type="ARBA" id="ARBA00022692"/>
    </source>
</evidence>
<dbReference type="NCBIfam" id="TIGR01352">
    <property type="entry name" value="tonB_Cterm"/>
    <property type="match status" value="1"/>
</dbReference>
<dbReference type="Gene3D" id="3.30.1150.10">
    <property type="match status" value="1"/>
</dbReference>
<organism evidence="14 15">
    <name type="scientific">Stutzerimonas kirkiae</name>
    <dbReference type="NCBI Taxonomy" id="2211392"/>
    <lineage>
        <taxon>Bacteria</taxon>
        <taxon>Pseudomonadati</taxon>
        <taxon>Pseudomonadota</taxon>
        <taxon>Gammaproteobacteria</taxon>
        <taxon>Pseudomonadales</taxon>
        <taxon>Pseudomonadaceae</taxon>
        <taxon>Stutzerimonas</taxon>
    </lineage>
</organism>
<keyword evidence="7" id="KW-0812">Transmembrane</keyword>
<evidence type="ECO:0000313" key="15">
    <source>
        <dbReference type="Proteomes" id="UP000292639"/>
    </source>
</evidence>
<evidence type="ECO:0000256" key="6">
    <source>
        <dbReference type="ARBA" id="ARBA00022519"/>
    </source>
</evidence>
<feature type="domain" description="TonB C-terminal" evidence="13">
    <location>
        <begin position="19"/>
        <end position="114"/>
    </location>
</feature>
<dbReference type="AlphaFoldDB" id="A0A4V6MX69"/>
<evidence type="ECO:0000256" key="1">
    <source>
        <dbReference type="ARBA" id="ARBA00004383"/>
    </source>
</evidence>
<keyword evidence="8" id="KW-0677">Repeat</keyword>
<comment type="subcellular location">
    <subcellularLocation>
        <location evidence="1">Cell inner membrane</location>
        <topology evidence="1">Single-pass membrane protein</topology>
        <orientation evidence="1">Periplasmic side</orientation>
    </subcellularLocation>
</comment>
<evidence type="ECO:0000256" key="9">
    <source>
        <dbReference type="ARBA" id="ARBA00022927"/>
    </source>
</evidence>
<dbReference type="Pfam" id="PF03544">
    <property type="entry name" value="TonB_C"/>
    <property type="match status" value="1"/>
</dbReference>
<gene>
    <name evidence="14" type="ORF">DNJ96_18790</name>
</gene>
<dbReference type="InterPro" id="IPR006260">
    <property type="entry name" value="TonB/TolA_C"/>
</dbReference>
<dbReference type="PANTHER" id="PTHR33446">
    <property type="entry name" value="PROTEIN TONB-RELATED"/>
    <property type="match status" value="1"/>
</dbReference>
<evidence type="ECO:0000313" key="14">
    <source>
        <dbReference type="EMBL" id="TBU87742.1"/>
    </source>
</evidence>
<evidence type="ECO:0000256" key="11">
    <source>
        <dbReference type="ARBA" id="ARBA00023136"/>
    </source>
</evidence>
<accession>A0A4V6MX69</accession>
<dbReference type="GO" id="GO:0015031">
    <property type="term" value="P:protein transport"/>
    <property type="evidence" value="ECO:0007669"/>
    <property type="project" value="UniProtKB-KW"/>
</dbReference>
<dbReference type="RefSeq" id="WP_131187580.1">
    <property type="nucleotide sequence ID" value="NZ_QJUP01000046.1"/>
</dbReference>
<dbReference type="SUPFAM" id="SSF74653">
    <property type="entry name" value="TolA/TonB C-terminal domain"/>
    <property type="match status" value="1"/>
</dbReference>
<evidence type="ECO:0000256" key="10">
    <source>
        <dbReference type="ARBA" id="ARBA00022989"/>
    </source>
</evidence>
<protein>
    <recommendedName>
        <fullName evidence="3">Protein TonB</fullName>
    </recommendedName>
</protein>
<evidence type="ECO:0000256" key="5">
    <source>
        <dbReference type="ARBA" id="ARBA00022475"/>
    </source>
</evidence>
<proteinExistence type="inferred from homology"/>
<keyword evidence="5" id="KW-1003">Cell membrane</keyword>
<dbReference type="PROSITE" id="PS52015">
    <property type="entry name" value="TONB_CTD"/>
    <property type="match status" value="1"/>
</dbReference>
<evidence type="ECO:0000256" key="3">
    <source>
        <dbReference type="ARBA" id="ARBA00022362"/>
    </source>
</evidence>
<dbReference type="EMBL" id="QJUP01000046">
    <property type="protein sequence ID" value="TBU87742.1"/>
    <property type="molecule type" value="Genomic_DNA"/>
</dbReference>
<feature type="compositionally biased region" description="Pro residues" evidence="12">
    <location>
        <begin position="1"/>
        <end position="17"/>
    </location>
</feature>
<evidence type="ECO:0000256" key="2">
    <source>
        <dbReference type="ARBA" id="ARBA00006555"/>
    </source>
</evidence>
<dbReference type="GO" id="GO:0031992">
    <property type="term" value="F:energy transducer activity"/>
    <property type="evidence" value="ECO:0007669"/>
    <property type="project" value="TreeGrafter"/>
</dbReference>
<evidence type="ECO:0000256" key="4">
    <source>
        <dbReference type="ARBA" id="ARBA00022448"/>
    </source>
</evidence>
<keyword evidence="9" id="KW-0653">Protein transport</keyword>
<comment type="similarity">
    <text evidence="2">Belongs to the TonB family.</text>
</comment>
<feature type="non-terminal residue" evidence="14">
    <location>
        <position position="1"/>
    </location>
</feature>
<dbReference type="GO" id="GO:0055085">
    <property type="term" value="P:transmembrane transport"/>
    <property type="evidence" value="ECO:0007669"/>
    <property type="project" value="InterPro"/>
</dbReference>
<evidence type="ECO:0000259" key="13">
    <source>
        <dbReference type="PROSITE" id="PS52015"/>
    </source>
</evidence>
<dbReference type="Proteomes" id="UP000292639">
    <property type="component" value="Unassembled WGS sequence"/>
</dbReference>
<name>A0A4V6MX69_9GAMM</name>
<keyword evidence="4" id="KW-0813">Transport</keyword>
<keyword evidence="6" id="KW-0997">Cell inner membrane</keyword>
<keyword evidence="10" id="KW-1133">Transmembrane helix</keyword>
<evidence type="ECO:0000256" key="12">
    <source>
        <dbReference type="SAM" id="MobiDB-lite"/>
    </source>
</evidence>
<reference evidence="14 15" key="1">
    <citation type="submission" date="2018-06" db="EMBL/GenBank/DDBJ databases">
        <title>Three novel Pseudomonas species isolated from symptomatic oak.</title>
        <authorList>
            <person name="Bueno-Gonzalez V."/>
            <person name="Brady C."/>
        </authorList>
    </citation>
    <scope>NUCLEOTIDE SEQUENCE [LARGE SCALE GENOMIC DNA]</scope>
    <source>
        <strain evidence="14 15">P17C</strain>
    </source>
</reference>
<dbReference type="InterPro" id="IPR037682">
    <property type="entry name" value="TonB_C"/>
</dbReference>
<keyword evidence="15" id="KW-1185">Reference proteome</keyword>
<evidence type="ECO:0000256" key="8">
    <source>
        <dbReference type="ARBA" id="ARBA00022737"/>
    </source>
</evidence>
<keyword evidence="11" id="KW-0472">Membrane</keyword>
<sequence length="114" mass="12232">PPPLPEPPPPAPPPAPAPKASKDAVALSQSVPVYPRQARQAKIEGQVTLELLIRPDGSVASARVLSSKPPRLFDSAALDAVKKWKFQPRTVDGVAVEQRARQTITFGLKQISLQ</sequence>
<dbReference type="PANTHER" id="PTHR33446:SF8">
    <property type="entry name" value="PROTEIN TONB"/>
    <property type="match status" value="1"/>
</dbReference>